<comment type="caution">
    <text evidence="1">The sequence shown here is derived from an EMBL/GenBank/DDBJ whole genome shotgun (WGS) entry which is preliminary data.</text>
</comment>
<evidence type="ECO:0000313" key="1">
    <source>
        <dbReference type="EMBL" id="MQM16005.1"/>
    </source>
</evidence>
<evidence type="ECO:0000313" key="2">
    <source>
        <dbReference type="Proteomes" id="UP000652761"/>
    </source>
</evidence>
<dbReference type="AlphaFoldDB" id="A0A843X9K1"/>
<protein>
    <submittedName>
        <fullName evidence="1">Uncharacterized protein</fullName>
    </submittedName>
</protein>
<keyword evidence="2" id="KW-1185">Reference proteome</keyword>
<name>A0A843X9K1_COLES</name>
<reference evidence="1" key="1">
    <citation type="submission" date="2017-07" db="EMBL/GenBank/DDBJ databases">
        <title>Taro Niue Genome Assembly and Annotation.</title>
        <authorList>
            <person name="Atibalentja N."/>
            <person name="Keating K."/>
            <person name="Fields C.J."/>
        </authorList>
    </citation>
    <scope>NUCLEOTIDE SEQUENCE</scope>
    <source>
        <strain evidence="1">Niue_2</strain>
        <tissue evidence="1">Leaf</tissue>
    </source>
</reference>
<proteinExistence type="predicted"/>
<organism evidence="1 2">
    <name type="scientific">Colocasia esculenta</name>
    <name type="common">Wild taro</name>
    <name type="synonym">Arum esculentum</name>
    <dbReference type="NCBI Taxonomy" id="4460"/>
    <lineage>
        <taxon>Eukaryota</taxon>
        <taxon>Viridiplantae</taxon>
        <taxon>Streptophyta</taxon>
        <taxon>Embryophyta</taxon>
        <taxon>Tracheophyta</taxon>
        <taxon>Spermatophyta</taxon>
        <taxon>Magnoliopsida</taxon>
        <taxon>Liliopsida</taxon>
        <taxon>Araceae</taxon>
        <taxon>Aroideae</taxon>
        <taxon>Colocasieae</taxon>
        <taxon>Colocasia</taxon>
    </lineage>
</organism>
<dbReference type="Proteomes" id="UP000652761">
    <property type="component" value="Unassembled WGS sequence"/>
</dbReference>
<accession>A0A843X9K1</accession>
<dbReference type="EMBL" id="NMUH01006787">
    <property type="protein sequence ID" value="MQM16005.1"/>
    <property type="molecule type" value="Genomic_DNA"/>
</dbReference>
<gene>
    <name evidence="1" type="ORF">Taro_048958</name>
</gene>
<sequence>MYRSLKVAKSGTKKRNRQVHRWRGGFASLELARVDCAWCPVGNVCFGLCASPLLRLETRRASPTRSVERVTLCGRDMDFGPMGEVVA</sequence>